<keyword evidence="4" id="KW-1185">Reference proteome</keyword>
<dbReference type="InterPro" id="IPR050300">
    <property type="entry name" value="GDXG_lipolytic_enzyme"/>
</dbReference>
<protein>
    <submittedName>
        <fullName evidence="3">Esterase</fullName>
    </submittedName>
</protein>
<dbReference type="PANTHER" id="PTHR48081:SF8">
    <property type="entry name" value="ALPHA_BETA HYDROLASE FOLD-3 DOMAIN-CONTAINING PROTEIN-RELATED"/>
    <property type="match status" value="1"/>
</dbReference>
<gene>
    <name evidence="3" type="ORF">BHQ21_19885</name>
</gene>
<dbReference type="EMBL" id="MIHC01000039">
    <property type="protein sequence ID" value="ODR03883.1"/>
    <property type="molecule type" value="Genomic_DNA"/>
</dbReference>
<dbReference type="AlphaFoldDB" id="A0A1E3SQK2"/>
<sequence>MDFVLDPELAAAAAVFPKTDLSDLTAARQAVRSLISALPRYESTMPLSVSDVRIPGWRGGPEVLARVFAPTEGSAPRPTLLYLHGGAYVLGDLELADSTARMLVDRAGVIVVAVDYRLAPEHPYPAALEDCYAAMQWAGAAAGRPYGIDAERLGVLGESAGGGLAAALALLVRDRGGPQLAAQFLDAPTVDDRLNTPSMTTLVDTPAWQAVNSPYSWRYYLTGTDRPGGTNVPVYAAPGRAAVAELVGLPPTYLTAYEVDPTRDEGLDYGRRLIEAGVPTEIHHYAGAFHMAHSVPGTAIGERMIADRIGAVRRMLKITETSGTVDR</sequence>
<proteinExistence type="predicted"/>
<reference evidence="4" key="1">
    <citation type="submission" date="2016-09" db="EMBL/GenBank/DDBJ databases">
        <authorList>
            <person name="Greninger A.L."/>
            <person name="Jerome K.R."/>
            <person name="Mcnair B."/>
            <person name="Wallis C."/>
            <person name="Fang F."/>
        </authorList>
    </citation>
    <scope>NUCLEOTIDE SEQUENCE [LARGE SCALE GENOMIC DNA]</scope>
    <source>
        <strain evidence="4">BC1_M4</strain>
    </source>
</reference>
<dbReference type="STRING" id="243061.AWC25_04920"/>
<accession>A0A1E3SQK2</accession>
<dbReference type="Pfam" id="PF07859">
    <property type="entry name" value="Abhydrolase_3"/>
    <property type="match status" value="1"/>
</dbReference>
<evidence type="ECO:0000313" key="4">
    <source>
        <dbReference type="Proteomes" id="UP000094224"/>
    </source>
</evidence>
<dbReference type="InterPro" id="IPR029058">
    <property type="entry name" value="AB_hydrolase_fold"/>
</dbReference>
<evidence type="ECO:0000313" key="3">
    <source>
        <dbReference type="EMBL" id="ODR03883.1"/>
    </source>
</evidence>
<feature type="domain" description="Alpha/beta hydrolase fold-3" evidence="2">
    <location>
        <begin position="80"/>
        <end position="293"/>
    </location>
</feature>
<organism evidence="3 4">
    <name type="scientific">Mycobacterium sherrisii</name>
    <dbReference type="NCBI Taxonomy" id="243061"/>
    <lineage>
        <taxon>Bacteria</taxon>
        <taxon>Bacillati</taxon>
        <taxon>Actinomycetota</taxon>
        <taxon>Actinomycetes</taxon>
        <taxon>Mycobacteriales</taxon>
        <taxon>Mycobacteriaceae</taxon>
        <taxon>Mycobacterium</taxon>
        <taxon>Mycobacterium simiae complex</taxon>
    </lineage>
</organism>
<dbReference type="PANTHER" id="PTHR48081">
    <property type="entry name" value="AB HYDROLASE SUPERFAMILY PROTEIN C4A8.06C"/>
    <property type="match status" value="1"/>
</dbReference>
<dbReference type="Gene3D" id="3.40.50.1820">
    <property type="entry name" value="alpha/beta hydrolase"/>
    <property type="match status" value="1"/>
</dbReference>
<dbReference type="SUPFAM" id="SSF53474">
    <property type="entry name" value="alpha/beta-Hydrolases"/>
    <property type="match status" value="1"/>
</dbReference>
<evidence type="ECO:0000259" key="2">
    <source>
        <dbReference type="Pfam" id="PF07859"/>
    </source>
</evidence>
<evidence type="ECO:0000256" key="1">
    <source>
        <dbReference type="ARBA" id="ARBA00022801"/>
    </source>
</evidence>
<dbReference type="RefSeq" id="WP_069402007.1">
    <property type="nucleotide sequence ID" value="NZ_JACKTB010000078.1"/>
</dbReference>
<dbReference type="InterPro" id="IPR013094">
    <property type="entry name" value="AB_hydrolase_3"/>
</dbReference>
<dbReference type="OrthoDB" id="3181909at2"/>
<name>A0A1E3SQK2_9MYCO</name>
<dbReference type="GO" id="GO:0016787">
    <property type="term" value="F:hydrolase activity"/>
    <property type="evidence" value="ECO:0007669"/>
    <property type="project" value="UniProtKB-KW"/>
</dbReference>
<keyword evidence="1" id="KW-0378">Hydrolase</keyword>
<comment type="caution">
    <text evidence="3">The sequence shown here is derived from an EMBL/GenBank/DDBJ whole genome shotgun (WGS) entry which is preliminary data.</text>
</comment>
<dbReference type="Proteomes" id="UP000094224">
    <property type="component" value="Unassembled WGS sequence"/>
</dbReference>